<feature type="transmembrane region" description="Helical" evidence="1">
    <location>
        <begin position="35"/>
        <end position="52"/>
    </location>
</feature>
<dbReference type="PANTHER" id="PTHR14969">
    <property type="entry name" value="SPHINGOSINE-1-PHOSPHATE PHOSPHOHYDROLASE"/>
    <property type="match status" value="1"/>
</dbReference>
<protein>
    <submittedName>
        <fullName evidence="3">Phosphatase PAP2 family protein</fullName>
    </submittedName>
</protein>
<keyword evidence="1" id="KW-0812">Transmembrane</keyword>
<proteinExistence type="predicted"/>
<sequence>MELLQSIDTWLFYFFNVTLANPFFDWFMPIITNKLTWIPLWLAAAVLLVWKGGRKGRIFLLALLAAVALTDLVTNQMLKPLVHRARPCAALENVHLLVRCIHSYSMPSSHASNFAALATMFTVYLKKYRWLFWTAALLVAYSRMAVGVHYPSDVLAGLAVGYLSAQLGVRIYRRFGASAA</sequence>
<reference evidence="3" key="1">
    <citation type="journal article" date="2020" name="mSystems">
        <title>Genome- and Community-Level Interaction Insights into Carbon Utilization and Element Cycling Functions of Hydrothermarchaeota in Hydrothermal Sediment.</title>
        <authorList>
            <person name="Zhou Z."/>
            <person name="Liu Y."/>
            <person name="Xu W."/>
            <person name="Pan J."/>
            <person name="Luo Z.H."/>
            <person name="Li M."/>
        </authorList>
    </citation>
    <scope>NUCLEOTIDE SEQUENCE [LARGE SCALE GENOMIC DNA]</scope>
    <source>
        <strain evidence="3">HyVt-527</strain>
    </source>
</reference>
<dbReference type="PANTHER" id="PTHR14969:SF13">
    <property type="entry name" value="AT30094P"/>
    <property type="match status" value="1"/>
</dbReference>
<dbReference type="Pfam" id="PF01569">
    <property type="entry name" value="PAP2"/>
    <property type="match status" value="1"/>
</dbReference>
<dbReference type="InterPro" id="IPR000326">
    <property type="entry name" value="PAP2/HPO"/>
</dbReference>
<feature type="domain" description="Phosphatidic acid phosphatase type 2/haloperoxidase" evidence="2">
    <location>
        <begin position="59"/>
        <end position="169"/>
    </location>
</feature>
<keyword evidence="1" id="KW-0472">Membrane</keyword>
<dbReference type="AlphaFoldDB" id="A0A7V5PRE3"/>
<dbReference type="CDD" id="cd03395">
    <property type="entry name" value="PAP2_like_4"/>
    <property type="match status" value="1"/>
</dbReference>
<evidence type="ECO:0000259" key="2">
    <source>
        <dbReference type="SMART" id="SM00014"/>
    </source>
</evidence>
<keyword evidence="1" id="KW-1133">Transmembrane helix</keyword>
<dbReference type="SMART" id="SM00014">
    <property type="entry name" value="acidPPc"/>
    <property type="match status" value="1"/>
</dbReference>
<dbReference type="InterPro" id="IPR036938">
    <property type="entry name" value="PAP2/HPO_sf"/>
</dbReference>
<feature type="transmembrane region" description="Helical" evidence="1">
    <location>
        <begin position="130"/>
        <end position="148"/>
    </location>
</feature>
<dbReference type="Gene3D" id="1.20.144.10">
    <property type="entry name" value="Phosphatidic acid phosphatase type 2/haloperoxidase"/>
    <property type="match status" value="2"/>
</dbReference>
<dbReference type="SUPFAM" id="SSF48317">
    <property type="entry name" value="Acid phosphatase/Vanadium-dependent haloperoxidase"/>
    <property type="match status" value="1"/>
</dbReference>
<evidence type="ECO:0000256" key="1">
    <source>
        <dbReference type="SAM" id="Phobius"/>
    </source>
</evidence>
<name>A0A7V5PRE3_CALAY</name>
<dbReference type="Proteomes" id="UP000886124">
    <property type="component" value="Unassembled WGS sequence"/>
</dbReference>
<comment type="caution">
    <text evidence="3">The sequence shown here is derived from an EMBL/GenBank/DDBJ whole genome shotgun (WGS) entry which is preliminary data.</text>
</comment>
<dbReference type="GO" id="GO:0042392">
    <property type="term" value="F:sphingosine-1-phosphate phosphatase activity"/>
    <property type="evidence" value="ECO:0007669"/>
    <property type="project" value="TreeGrafter"/>
</dbReference>
<organism evidence="3">
    <name type="scientific">Caldithrix abyssi</name>
    <dbReference type="NCBI Taxonomy" id="187145"/>
    <lineage>
        <taxon>Bacteria</taxon>
        <taxon>Pseudomonadati</taxon>
        <taxon>Calditrichota</taxon>
        <taxon>Calditrichia</taxon>
        <taxon>Calditrichales</taxon>
        <taxon>Calditrichaceae</taxon>
        <taxon>Caldithrix</taxon>
    </lineage>
</organism>
<dbReference type="EMBL" id="DROD01000733">
    <property type="protein sequence ID" value="HHJ53836.1"/>
    <property type="molecule type" value="Genomic_DNA"/>
</dbReference>
<accession>A0A7V5PRE3</accession>
<gene>
    <name evidence="3" type="ORF">ENJ89_11620</name>
</gene>
<evidence type="ECO:0000313" key="3">
    <source>
        <dbReference type="EMBL" id="HHJ53836.1"/>
    </source>
</evidence>